<dbReference type="InterPro" id="IPR036628">
    <property type="entry name" value="Clp_N_dom_sf"/>
</dbReference>
<keyword evidence="7" id="KW-0175">Coiled coil</keyword>
<dbReference type="InterPro" id="IPR041546">
    <property type="entry name" value="ClpA/ClpB_AAA_lid"/>
</dbReference>
<accession>A0A1T4PL58</accession>
<dbReference type="GO" id="GO:0005524">
    <property type="term" value="F:ATP binding"/>
    <property type="evidence" value="ECO:0007669"/>
    <property type="project" value="UniProtKB-KW"/>
</dbReference>
<keyword evidence="4 6" id="KW-0143">Chaperone</keyword>
<dbReference type="Pfam" id="PF07724">
    <property type="entry name" value="AAA_2"/>
    <property type="match status" value="1"/>
</dbReference>
<dbReference type="SUPFAM" id="SSF52540">
    <property type="entry name" value="P-loop containing nucleoside triphosphate hydrolases"/>
    <property type="match status" value="2"/>
</dbReference>
<dbReference type="SMART" id="SM00382">
    <property type="entry name" value="AAA"/>
    <property type="match status" value="2"/>
</dbReference>
<dbReference type="Pfam" id="PF17871">
    <property type="entry name" value="AAA_lid_9"/>
    <property type="match status" value="1"/>
</dbReference>
<dbReference type="Pfam" id="PF00004">
    <property type="entry name" value="AAA"/>
    <property type="match status" value="1"/>
</dbReference>
<dbReference type="AlphaFoldDB" id="A0A1T4PL58"/>
<sequence>MAMFGRFTEKAQQALAFAQQEAIDLNHNYVGTEHILLGLIRQGDGVAAVALKNLGVDLEKARQEVIHIIGRGNSGTTQIIGYTPRTKRVLELSLAEARALGHNYIGTEHLLLGLIREGEGVAAKVLNDLGVHLEKARQEVMSLLNSGISSSGASTRQGSNNTPTLDQFGRDLTELARDGKIDPVIGREKEIERVIQILSRRTKNNPCLIGEPGVGKTAIAEGLAQKIIEGKIPENLKDKRVVSLDLSAMVAGAKYRGEFESRLKKVMEEIKNSDNIILFIDELHTIVGAGAAEGAIDASNIIKPALARGELQTIGATTLDEYKKYIEKDAALERRFQPIIVGEPTTEESLKILHGLRDKYEAHHGVKITDEALKAAVELSDRYINDRFLPDKAIDLIDEAASRVRLRSLTAPPEIKEYEDRVEKLEQEKAEAISSQDFEKAAKIRDEQQQVKKQLEEIKEDWEKKNNKSSNEVDEEDIAAIVSNWTGVPIKQLTQDESERLLHLEEELHKRVIGQEEAVNAVSQAIRRARVGLKDPNRPIGSFIFLGPTGVGKTELTKALAEVMFGDEDAMIRIDMSEYMEKHTVSRLIGSPPGYVGYDEGGQLTEKVRRKPYSVILLDEIEKAHPDVFNILLQILEDGRLTDGKGRTVDFKNTIIIMTSNVGAHTIRRQKTLGFATQDSEKKDAYNKMKENIMDELRKTFRPEFLNRIDEVIVFHQLEESDLKEIIDIMLNSLTKRLEKLDIHVEFSENAKKFLARKGFDVEYGARPLRRAIQKEIEDQLSEEMLKGNVKTGDHVLIDEKDGKLMFKAQ</sequence>
<evidence type="ECO:0000256" key="4">
    <source>
        <dbReference type="ARBA" id="ARBA00023186"/>
    </source>
</evidence>
<dbReference type="InterPro" id="IPR003959">
    <property type="entry name" value="ATPase_AAA_core"/>
</dbReference>
<evidence type="ECO:0000256" key="1">
    <source>
        <dbReference type="ARBA" id="ARBA00022737"/>
    </source>
</evidence>
<evidence type="ECO:0000256" key="6">
    <source>
        <dbReference type="RuleBase" id="RU004432"/>
    </source>
</evidence>
<dbReference type="SMART" id="SM01086">
    <property type="entry name" value="ClpB_D2-small"/>
    <property type="match status" value="1"/>
</dbReference>
<evidence type="ECO:0000256" key="2">
    <source>
        <dbReference type="ARBA" id="ARBA00022741"/>
    </source>
</evidence>
<comment type="similarity">
    <text evidence="6">Belongs to the ClpA/ClpB family.</text>
</comment>
<evidence type="ECO:0000256" key="7">
    <source>
        <dbReference type="SAM" id="Coils"/>
    </source>
</evidence>
<reference evidence="10 11" key="1">
    <citation type="submission" date="2017-02" db="EMBL/GenBank/DDBJ databases">
        <authorList>
            <person name="Peterson S.W."/>
        </authorList>
    </citation>
    <scope>NUCLEOTIDE SEQUENCE [LARGE SCALE GENOMIC DNA]</scope>
    <source>
        <strain evidence="10 11">DSM 15102</strain>
    </source>
</reference>
<dbReference type="OrthoDB" id="9803641at2"/>
<evidence type="ECO:0000256" key="3">
    <source>
        <dbReference type="ARBA" id="ARBA00022840"/>
    </source>
</evidence>
<dbReference type="GO" id="GO:0005737">
    <property type="term" value="C:cytoplasm"/>
    <property type="evidence" value="ECO:0007669"/>
    <property type="project" value="TreeGrafter"/>
</dbReference>
<dbReference type="Gene3D" id="3.40.50.300">
    <property type="entry name" value="P-loop containing nucleotide triphosphate hydrolases"/>
    <property type="match status" value="2"/>
</dbReference>
<evidence type="ECO:0000313" key="11">
    <source>
        <dbReference type="Proteomes" id="UP000196365"/>
    </source>
</evidence>
<dbReference type="PROSITE" id="PS50151">
    <property type="entry name" value="UVR"/>
    <property type="match status" value="1"/>
</dbReference>
<dbReference type="InterPro" id="IPR001270">
    <property type="entry name" value="ClpA/B"/>
</dbReference>
<gene>
    <name evidence="10" type="ORF">SAMN02745973_02135</name>
</gene>
<evidence type="ECO:0000259" key="9">
    <source>
        <dbReference type="PROSITE" id="PS51903"/>
    </source>
</evidence>
<dbReference type="InterPro" id="IPR001943">
    <property type="entry name" value="UVR_dom"/>
</dbReference>
<dbReference type="FunFam" id="3.40.50.300:FF:000010">
    <property type="entry name" value="Chaperone clpB 1, putative"/>
    <property type="match status" value="1"/>
</dbReference>
<keyword evidence="10" id="KW-0645">Protease</keyword>
<evidence type="ECO:0000256" key="5">
    <source>
        <dbReference type="PROSITE-ProRule" id="PRU01251"/>
    </source>
</evidence>
<evidence type="ECO:0000313" key="10">
    <source>
        <dbReference type="EMBL" id="SJZ92324.1"/>
    </source>
</evidence>
<dbReference type="InterPro" id="IPR027417">
    <property type="entry name" value="P-loop_NTPase"/>
</dbReference>
<dbReference type="Gene3D" id="1.10.8.60">
    <property type="match status" value="2"/>
</dbReference>
<keyword evidence="11" id="KW-1185">Reference proteome</keyword>
<dbReference type="InterPro" id="IPR050130">
    <property type="entry name" value="ClpA_ClpB"/>
</dbReference>
<dbReference type="CDD" id="cd19499">
    <property type="entry name" value="RecA-like_ClpB_Hsp104-like"/>
    <property type="match status" value="1"/>
</dbReference>
<dbReference type="GO" id="GO:0006508">
    <property type="term" value="P:proteolysis"/>
    <property type="evidence" value="ECO:0007669"/>
    <property type="project" value="UniProtKB-KW"/>
</dbReference>
<dbReference type="Proteomes" id="UP000196365">
    <property type="component" value="Unassembled WGS sequence"/>
</dbReference>
<keyword evidence="1 5" id="KW-0677">Repeat</keyword>
<dbReference type="PROSITE" id="PS00871">
    <property type="entry name" value="CLPAB_2"/>
    <property type="match status" value="1"/>
</dbReference>
<protein>
    <submittedName>
        <fullName evidence="10">ATP-dependent Clp protease ATP-binding subunit ClpC</fullName>
    </submittedName>
</protein>
<dbReference type="FunFam" id="3.40.50.300:FF:000025">
    <property type="entry name" value="ATP-dependent Clp protease subunit"/>
    <property type="match status" value="1"/>
</dbReference>
<keyword evidence="2 6" id="KW-0547">Nucleotide-binding</keyword>
<dbReference type="FunFam" id="1.10.8.60:FF:000017">
    <property type="entry name" value="ATP-dependent chaperone ClpB"/>
    <property type="match status" value="1"/>
</dbReference>
<keyword evidence="10" id="KW-0378">Hydrolase</keyword>
<organism evidence="10 11">
    <name type="scientific">Garciella nitratireducens DSM 15102</name>
    <dbReference type="NCBI Taxonomy" id="1121911"/>
    <lineage>
        <taxon>Bacteria</taxon>
        <taxon>Bacillati</taxon>
        <taxon>Bacillota</taxon>
        <taxon>Clostridia</taxon>
        <taxon>Eubacteriales</taxon>
        <taxon>Eubacteriaceae</taxon>
        <taxon>Garciella</taxon>
    </lineage>
</organism>
<dbReference type="InterPro" id="IPR028299">
    <property type="entry name" value="ClpA/B_CS2"/>
</dbReference>
<proteinExistence type="inferred from homology"/>
<dbReference type="PROSITE" id="PS51903">
    <property type="entry name" value="CLP_R"/>
    <property type="match status" value="1"/>
</dbReference>
<dbReference type="InterPro" id="IPR003593">
    <property type="entry name" value="AAA+_ATPase"/>
</dbReference>
<dbReference type="InterPro" id="IPR019489">
    <property type="entry name" value="Clp_ATPase_C"/>
</dbReference>
<dbReference type="PANTHER" id="PTHR11638:SF18">
    <property type="entry name" value="HEAT SHOCK PROTEIN 104"/>
    <property type="match status" value="1"/>
</dbReference>
<dbReference type="GO" id="GO:0008233">
    <property type="term" value="F:peptidase activity"/>
    <property type="evidence" value="ECO:0007669"/>
    <property type="project" value="UniProtKB-KW"/>
</dbReference>
<keyword evidence="3 6" id="KW-0067">ATP-binding</keyword>
<dbReference type="PROSITE" id="PS00870">
    <property type="entry name" value="CLPAB_1"/>
    <property type="match status" value="1"/>
</dbReference>
<dbReference type="Pfam" id="PF10431">
    <property type="entry name" value="ClpB_D2-small"/>
    <property type="match status" value="1"/>
</dbReference>
<feature type="domain" description="Clp R" evidence="9">
    <location>
        <begin position="4"/>
        <end position="146"/>
    </location>
</feature>
<dbReference type="GO" id="GO:0016887">
    <property type="term" value="F:ATP hydrolysis activity"/>
    <property type="evidence" value="ECO:0007669"/>
    <property type="project" value="InterPro"/>
</dbReference>
<dbReference type="SUPFAM" id="SSF81923">
    <property type="entry name" value="Double Clp-N motif"/>
    <property type="match status" value="1"/>
</dbReference>
<evidence type="ECO:0000259" key="8">
    <source>
        <dbReference type="PROSITE" id="PS50151"/>
    </source>
</evidence>
<dbReference type="Pfam" id="PF02861">
    <property type="entry name" value="Clp_N"/>
    <property type="match status" value="1"/>
</dbReference>
<dbReference type="EMBL" id="FUWV01000018">
    <property type="protein sequence ID" value="SJZ92324.1"/>
    <property type="molecule type" value="Genomic_DNA"/>
</dbReference>
<feature type="coiled-coil region" evidence="7">
    <location>
        <begin position="415"/>
        <end position="472"/>
    </location>
</feature>
<dbReference type="InterPro" id="IPR018368">
    <property type="entry name" value="ClpA/B_CS1"/>
</dbReference>
<dbReference type="Gene3D" id="4.10.860.10">
    <property type="entry name" value="UVR domain"/>
    <property type="match status" value="1"/>
</dbReference>
<dbReference type="InterPro" id="IPR004176">
    <property type="entry name" value="Clp_R_N"/>
</dbReference>
<dbReference type="CDD" id="cd00009">
    <property type="entry name" value="AAA"/>
    <property type="match status" value="1"/>
</dbReference>
<dbReference type="PRINTS" id="PR00300">
    <property type="entry name" value="CLPPROTEASEA"/>
</dbReference>
<name>A0A1T4PL58_9FIRM</name>
<feature type="domain" description="UVR" evidence="8">
    <location>
        <begin position="419"/>
        <end position="454"/>
    </location>
</feature>
<dbReference type="Gene3D" id="1.10.1780.10">
    <property type="entry name" value="Clp, N-terminal domain"/>
    <property type="match status" value="1"/>
</dbReference>
<dbReference type="PANTHER" id="PTHR11638">
    <property type="entry name" value="ATP-DEPENDENT CLP PROTEASE"/>
    <property type="match status" value="1"/>
</dbReference>
<dbReference type="GO" id="GO:0034605">
    <property type="term" value="P:cellular response to heat"/>
    <property type="evidence" value="ECO:0007669"/>
    <property type="project" value="TreeGrafter"/>
</dbReference>